<dbReference type="AlphaFoldDB" id="A0AAI8VUI0"/>
<evidence type="ECO:0000313" key="3">
    <source>
        <dbReference type="Proteomes" id="UP001295740"/>
    </source>
</evidence>
<evidence type="ECO:0000256" key="1">
    <source>
        <dbReference type="SAM" id="Coils"/>
    </source>
</evidence>
<feature type="coiled-coil region" evidence="1">
    <location>
        <begin position="117"/>
        <end position="151"/>
    </location>
</feature>
<dbReference type="Proteomes" id="UP001295740">
    <property type="component" value="Unassembled WGS sequence"/>
</dbReference>
<proteinExistence type="predicted"/>
<keyword evidence="3" id="KW-1185">Reference proteome</keyword>
<protein>
    <submittedName>
        <fullName evidence="2">Uu.00g069290.m01.CDS01</fullName>
    </submittedName>
</protein>
<sequence length="234" mass="28163">MPEFVRVTPSGQRQFVRSQSFSHHQHHSRPHYRPRCPDNCACVTIEQWDNLCDQNRNFLSVNETLTRENRTLKSDLQALNQEVHRLRVFNQQIIDEVQELKRHPTDEDNVGRYRRRVAELKTEVSGKDHDIRRLEKENGNFKIRVRTLTETVTGKDREIEKLTSLCHDWKRDSNHWKERSAEFERRYVKSKRALFTCTTNLRDAMALVEELRHTIRHIHDPLPPLRHRHRYEFG</sequence>
<comment type="caution">
    <text evidence="2">The sequence shown here is derived from an EMBL/GenBank/DDBJ whole genome shotgun (WGS) entry which is preliminary data.</text>
</comment>
<accession>A0AAI8VUI0</accession>
<dbReference type="Gene3D" id="1.10.287.1490">
    <property type="match status" value="1"/>
</dbReference>
<reference evidence="2" key="1">
    <citation type="submission" date="2023-10" db="EMBL/GenBank/DDBJ databases">
        <authorList>
            <person name="Hackl T."/>
        </authorList>
    </citation>
    <scope>NUCLEOTIDE SEQUENCE</scope>
</reference>
<evidence type="ECO:0000313" key="2">
    <source>
        <dbReference type="EMBL" id="CAJ2511304.1"/>
    </source>
</evidence>
<gene>
    <name evidence="2" type="ORF">KHLLAP_LOCUS11772</name>
</gene>
<dbReference type="EMBL" id="CAUWAG010000018">
    <property type="protein sequence ID" value="CAJ2511304.1"/>
    <property type="molecule type" value="Genomic_DNA"/>
</dbReference>
<name>A0AAI8VUI0_9PEZI</name>
<organism evidence="2 3">
    <name type="scientific">Anthostomella pinea</name>
    <dbReference type="NCBI Taxonomy" id="933095"/>
    <lineage>
        <taxon>Eukaryota</taxon>
        <taxon>Fungi</taxon>
        <taxon>Dikarya</taxon>
        <taxon>Ascomycota</taxon>
        <taxon>Pezizomycotina</taxon>
        <taxon>Sordariomycetes</taxon>
        <taxon>Xylariomycetidae</taxon>
        <taxon>Xylariales</taxon>
        <taxon>Xylariaceae</taxon>
        <taxon>Anthostomella</taxon>
    </lineage>
</organism>
<keyword evidence="1" id="KW-0175">Coiled coil</keyword>